<name>A0A562V4L0_9ACTN</name>
<keyword evidence="1" id="KW-1133">Transmembrane helix</keyword>
<comment type="caution">
    <text evidence="3">The sequence shown here is derived from an EMBL/GenBank/DDBJ whole genome shotgun (WGS) entry which is preliminary data.</text>
</comment>
<feature type="transmembrane region" description="Helical" evidence="1">
    <location>
        <begin position="31"/>
        <end position="54"/>
    </location>
</feature>
<organism evidence="3 4">
    <name type="scientific">Stackebrandtia albiflava</name>
    <dbReference type="NCBI Taxonomy" id="406432"/>
    <lineage>
        <taxon>Bacteria</taxon>
        <taxon>Bacillati</taxon>
        <taxon>Actinomycetota</taxon>
        <taxon>Actinomycetes</taxon>
        <taxon>Glycomycetales</taxon>
        <taxon>Glycomycetaceae</taxon>
        <taxon>Stackebrandtia</taxon>
    </lineage>
</organism>
<gene>
    <name evidence="3" type="ORF">LX16_3597</name>
</gene>
<keyword evidence="1" id="KW-0472">Membrane</keyword>
<reference evidence="3 4" key="1">
    <citation type="journal article" date="2013" name="Stand. Genomic Sci.">
        <title>Genomic Encyclopedia of Type Strains, Phase I: The one thousand microbial genomes (KMG-I) project.</title>
        <authorList>
            <person name="Kyrpides N.C."/>
            <person name="Woyke T."/>
            <person name="Eisen J.A."/>
            <person name="Garrity G."/>
            <person name="Lilburn T.G."/>
            <person name="Beck B.J."/>
            <person name="Whitman W.B."/>
            <person name="Hugenholtz P."/>
            <person name="Klenk H.P."/>
        </authorList>
    </citation>
    <scope>NUCLEOTIDE SEQUENCE [LARGE SCALE GENOMIC DNA]</scope>
    <source>
        <strain evidence="3 4">DSM 45044</strain>
    </source>
</reference>
<evidence type="ECO:0000259" key="2">
    <source>
        <dbReference type="Pfam" id="PF01882"/>
    </source>
</evidence>
<dbReference type="RefSeq" id="WP_211354564.1">
    <property type="nucleotide sequence ID" value="NZ_BAABIJ010000002.1"/>
</dbReference>
<dbReference type="EMBL" id="VLLL01000006">
    <property type="protein sequence ID" value="TWJ12831.1"/>
    <property type="molecule type" value="Genomic_DNA"/>
</dbReference>
<dbReference type="PANTHER" id="PTHR33608:SF3">
    <property type="entry name" value="SLR2013 PROTEIN"/>
    <property type="match status" value="1"/>
</dbReference>
<evidence type="ECO:0000313" key="4">
    <source>
        <dbReference type="Proteomes" id="UP000321617"/>
    </source>
</evidence>
<evidence type="ECO:0000256" key="1">
    <source>
        <dbReference type="SAM" id="Phobius"/>
    </source>
</evidence>
<keyword evidence="4" id="KW-1185">Reference proteome</keyword>
<accession>A0A562V4L0</accession>
<dbReference type="Pfam" id="PF01882">
    <property type="entry name" value="DUF58"/>
    <property type="match status" value="1"/>
</dbReference>
<dbReference type="AlphaFoldDB" id="A0A562V4L0"/>
<proteinExistence type="predicted"/>
<sequence>MITWRPVALWAAGILTLPAWPSPWPVLWTWLVVVAAVALADWLLAVPPTAVHMWRTGDTVVRLGNSAEVTLHVRNDGARPIRGRVRDAWTPSAGAENERYLLNLPPRATATLTTRLTPVRRGDRHAATVTIRSFGPMGFAYRQTGNRAASALTPRWRVRVLPPFHARRHLPEKLARLRVIDGTVAMRGGGQGTEFDALRDYVPGDDVRSIDWRASARSQSIVVKNWRVERDRRVVSVIDTGRTSAVRVGDEPRLDAQIEACLLLSTVAAVAGDRVDALAVDTEVRAAVQSGGKSVVPRLLQAMSPLEPALVETDFGLVVSEVLRRESKRALVVLFTSLEPGVITESLLPSLPALASRHRVIVAAVSDPEVARLRDANDSPLDVYRAAAAEQSLLERGKVTAALARHGVEVIDEPADRFASLVVDRYLTLKATGRL</sequence>
<keyword evidence="1" id="KW-0812">Transmembrane</keyword>
<dbReference type="Proteomes" id="UP000321617">
    <property type="component" value="Unassembled WGS sequence"/>
</dbReference>
<dbReference type="PANTHER" id="PTHR33608">
    <property type="entry name" value="BLL2464 PROTEIN"/>
    <property type="match status" value="1"/>
</dbReference>
<feature type="domain" description="DUF58" evidence="2">
    <location>
        <begin position="198"/>
        <end position="374"/>
    </location>
</feature>
<protein>
    <submittedName>
        <fullName evidence="3">Uncharacterized protein (DUF58 family)</fullName>
    </submittedName>
</protein>
<dbReference type="InterPro" id="IPR002881">
    <property type="entry name" value="DUF58"/>
</dbReference>
<evidence type="ECO:0000313" key="3">
    <source>
        <dbReference type="EMBL" id="TWJ12831.1"/>
    </source>
</evidence>